<evidence type="ECO:0000313" key="2">
    <source>
        <dbReference type="EMBL" id="MFD0802642.1"/>
    </source>
</evidence>
<proteinExistence type="predicted"/>
<sequence length="315" mass="33499">MTDTPSPEELAASRMSAGSVQRRLDSDIAAVERLARGGARVDTAADSPTLVRQLKEQADSIGFESPVQAATMSRKRLGEIPVGMLQGESQIADLHAAATRLIAQGDPVNDFSSDGARTVVLHSMHEEAARTHVTLEVELRIADGIAWLESCGWPRSSVRSPIHTFAGTTAEYLAQAEADLRNGAPHRFERAMLMLFGAAVSSGAMPPADLGRAAGIAELLAANRGSLDGCVSTAESYSLSSESGWYGACLYRSALETAFEYFLGSSAFTLVDMEEVDGIDEELGALSADPDLLPLAAVPAGAPTHHWWWFPGTDR</sequence>
<reference evidence="3" key="1">
    <citation type="journal article" date="2019" name="Int. J. Syst. Evol. Microbiol.">
        <title>The Global Catalogue of Microorganisms (GCM) 10K type strain sequencing project: providing services to taxonomists for standard genome sequencing and annotation.</title>
        <authorList>
            <consortium name="The Broad Institute Genomics Platform"/>
            <consortium name="The Broad Institute Genome Sequencing Center for Infectious Disease"/>
            <person name="Wu L."/>
            <person name="Ma J."/>
        </authorList>
    </citation>
    <scope>NUCLEOTIDE SEQUENCE [LARGE SCALE GENOMIC DNA]</scope>
    <source>
        <strain evidence="3">CCUG 63369</strain>
    </source>
</reference>
<evidence type="ECO:0000313" key="3">
    <source>
        <dbReference type="Proteomes" id="UP001596956"/>
    </source>
</evidence>
<dbReference type="Proteomes" id="UP001596956">
    <property type="component" value="Unassembled WGS sequence"/>
</dbReference>
<accession>A0ABW3BH03</accession>
<gene>
    <name evidence="2" type="ORF">ACFQZU_15135</name>
</gene>
<keyword evidence="3" id="KW-1185">Reference proteome</keyword>
<organism evidence="2 3">
    <name type="scientific">Streptomonospora algeriensis</name>
    <dbReference type="NCBI Taxonomy" id="995084"/>
    <lineage>
        <taxon>Bacteria</taxon>
        <taxon>Bacillati</taxon>
        <taxon>Actinomycetota</taxon>
        <taxon>Actinomycetes</taxon>
        <taxon>Streptosporangiales</taxon>
        <taxon>Nocardiopsidaceae</taxon>
        <taxon>Streptomonospora</taxon>
    </lineage>
</organism>
<evidence type="ECO:0000256" key="1">
    <source>
        <dbReference type="SAM" id="MobiDB-lite"/>
    </source>
</evidence>
<comment type="caution">
    <text evidence="2">The sequence shown here is derived from an EMBL/GenBank/DDBJ whole genome shotgun (WGS) entry which is preliminary data.</text>
</comment>
<feature type="region of interest" description="Disordered" evidence="1">
    <location>
        <begin position="1"/>
        <end position="22"/>
    </location>
</feature>
<protein>
    <submittedName>
        <fullName evidence="2">Uncharacterized protein</fullName>
    </submittedName>
</protein>
<dbReference type="EMBL" id="JBHTHR010000543">
    <property type="protein sequence ID" value="MFD0802642.1"/>
    <property type="molecule type" value="Genomic_DNA"/>
</dbReference>
<name>A0ABW3BH03_9ACTN</name>